<sequence length="478" mass="51777">MMGFDWNWQLDGWIVAAGMLCAVASSLLGCFLLLRRMSLLGDAISHAVLPGLAGAFLISGSRSSVWMFVGAVIVGVLTALLSDFIHHRGQVDEGASMGVVFTTLFASGLLMIVVAADRVDLDPGCVLYGAIEQTPLDKWEVPGLPFAVPRVVVVLSIVTLVNALFVGLFFKELKISTFDAALATASGFSANLIHYVLMTLVAITAVACFESVGNILVVAMLIVPPATAYLLTNRLRTMVILSCLIAAVSAWGGHVMAIVVPSWFGFRSTTTAGMMSVATGVAFMVAFLFAPQQGFLPRWVRQQWLRWTILADDVLTLLYRIEESAREVGGHPATAPGSAFAVTAAPLAQTVPWVAETLLTNRLAVKWAMRYLTWRGRVRPVSAKDGGADSGPAEGGGEARLPVLTEVGRREAETIVRSHRLWEQYLVTKVDVAEERLHAKADRLEHFTDREMQDQLDEQTDSPSIDPHGRPIPNPDQP</sequence>
<evidence type="ECO:0000256" key="9">
    <source>
        <dbReference type="SAM" id="MobiDB-lite"/>
    </source>
</evidence>
<organism evidence="12 13">
    <name type="scientific">Aporhodopirellula aestuarii</name>
    <dbReference type="NCBI Taxonomy" id="2950107"/>
    <lineage>
        <taxon>Bacteria</taxon>
        <taxon>Pseudomonadati</taxon>
        <taxon>Planctomycetota</taxon>
        <taxon>Planctomycetia</taxon>
        <taxon>Pirellulales</taxon>
        <taxon>Pirellulaceae</taxon>
        <taxon>Aporhodopirellula</taxon>
    </lineage>
</organism>
<comment type="similarity">
    <text evidence="2 8">Belongs to the ABC-3 integral membrane protein family.</text>
</comment>
<feature type="transmembrane region" description="Helical" evidence="10">
    <location>
        <begin position="272"/>
        <end position="291"/>
    </location>
</feature>
<dbReference type="SUPFAM" id="SSF47979">
    <property type="entry name" value="Iron-dependent repressor protein, dimerization domain"/>
    <property type="match status" value="1"/>
</dbReference>
<feature type="compositionally biased region" description="Basic and acidic residues" evidence="9">
    <location>
        <begin position="444"/>
        <end position="453"/>
    </location>
</feature>
<dbReference type="InterPro" id="IPR022689">
    <property type="entry name" value="Iron_dep_repressor"/>
</dbReference>
<feature type="domain" description="Iron dependent repressor metal binding and dimerisation" evidence="11">
    <location>
        <begin position="405"/>
        <end position="474"/>
    </location>
</feature>
<dbReference type="InterPro" id="IPR036388">
    <property type="entry name" value="WH-like_DNA-bd_sf"/>
</dbReference>
<accession>A0ABT0U6Y9</accession>
<proteinExistence type="inferred from homology"/>
<evidence type="ECO:0000256" key="2">
    <source>
        <dbReference type="ARBA" id="ARBA00008034"/>
    </source>
</evidence>
<feature type="transmembrane region" description="Helical" evidence="10">
    <location>
        <begin position="147"/>
        <end position="170"/>
    </location>
</feature>
<evidence type="ECO:0000256" key="7">
    <source>
        <dbReference type="ARBA" id="ARBA00023136"/>
    </source>
</evidence>
<feature type="transmembrane region" description="Helical" evidence="10">
    <location>
        <begin position="97"/>
        <end position="116"/>
    </location>
</feature>
<evidence type="ECO:0000256" key="4">
    <source>
        <dbReference type="ARBA" id="ARBA00022475"/>
    </source>
</evidence>
<dbReference type="Pfam" id="PF02742">
    <property type="entry name" value="Fe_dep_repr_C"/>
    <property type="match status" value="1"/>
</dbReference>
<dbReference type="Gene3D" id="1.10.3470.10">
    <property type="entry name" value="ABC transporter involved in vitamin B12 uptake, BtuC"/>
    <property type="match status" value="1"/>
</dbReference>
<feature type="transmembrane region" description="Helical" evidence="10">
    <location>
        <begin position="65"/>
        <end position="85"/>
    </location>
</feature>
<keyword evidence="6 10" id="KW-1133">Transmembrane helix</keyword>
<name>A0ABT0U6Y9_9BACT</name>
<keyword evidence="7 10" id="KW-0472">Membrane</keyword>
<evidence type="ECO:0000256" key="3">
    <source>
        <dbReference type="ARBA" id="ARBA00022448"/>
    </source>
</evidence>
<dbReference type="PANTHER" id="PTHR30477:SF8">
    <property type="entry name" value="METAL TRANSPORT SYSTEM MEMBRANE PROTEIN CT_070-RELATED"/>
    <property type="match status" value="1"/>
</dbReference>
<reference evidence="12 13" key="1">
    <citation type="journal article" date="2022" name="Syst. Appl. Microbiol.">
        <title>Rhodopirellula aestuarii sp. nov., a novel member of the genus Rhodopirellula isolated from brackish sediments collected in the Tagus River estuary, Portugal.</title>
        <authorList>
            <person name="Vitorino I.R."/>
            <person name="Klimek D."/>
            <person name="Calusinska M."/>
            <person name="Lobo-da-Cunha A."/>
            <person name="Vasconcelos V."/>
            <person name="Lage O.M."/>
        </authorList>
    </citation>
    <scope>NUCLEOTIDE SEQUENCE [LARGE SCALE GENOMIC DNA]</scope>
    <source>
        <strain evidence="12 13">ICT_H3.1</strain>
    </source>
</reference>
<dbReference type="Gene3D" id="1.10.10.10">
    <property type="entry name" value="Winged helix-like DNA-binding domain superfamily/Winged helix DNA-binding domain"/>
    <property type="match status" value="1"/>
</dbReference>
<feature type="transmembrane region" description="Helical" evidence="10">
    <location>
        <begin position="238"/>
        <end position="260"/>
    </location>
</feature>
<keyword evidence="4" id="KW-1003">Cell membrane</keyword>
<dbReference type="RefSeq" id="WP_250929807.1">
    <property type="nucleotide sequence ID" value="NZ_JAMQBK010000042.1"/>
</dbReference>
<dbReference type="CDD" id="cd06550">
    <property type="entry name" value="TM_ABC_iron-siderophores_like"/>
    <property type="match status" value="1"/>
</dbReference>
<protein>
    <submittedName>
        <fullName evidence="12">Metal ABC transporter permease</fullName>
    </submittedName>
</protein>
<dbReference type="SMART" id="SM00529">
    <property type="entry name" value="HTH_DTXR"/>
    <property type="match status" value="1"/>
</dbReference>
<comment type="subcellular location">
    <subcellularLocation>
        <location evidence="1 8">Cell membrane</location>
        <topology evidence="1 8">Multi-pass membrane protein</topology>
    </subcellularLocation>
</comment>
<dbReference type="SUPFAM" id="SSF81345">
    <property type="entry name" value="ABC transporter involved in vitamin B12 uptake, BtuC"/>
    <property type="match status" value="1"/>
</dbReference>
<keyword evidence="3 8" id="KW-0813">Transport</keyword>
<dbReference type="InterPro" id="IPR001626">
    <property type="entry name" value="ABC_TroCD"/>
</dbReference>
<evidence type="ECO:0000313" key="12">
    <source>
        <dbReference type="EMBL" id="MCM2372173.1"/>
    </source>
</evidence>
<evidence type="ECO:0000256" key="1">
    <source>
        <dbReference type="ARBA" id="ARBA00004651"/>
    </source>
</evidence>
<feature type="transmembrane region" description="Helical" evidence="10">
    <location>
        <begin position="12"/>
        <end position="34"/>
    </location>
</feature>
<evidence type="ECO:0000259" key="11">
    <source>
        <dbReference type="Pfam" id="PF02742"/>
    </source>
</evidence>
<evidence type="ECO:0000256" key="10">
    <source>
        <dbReference type="SAM" id="Phobius"/>
    </source>
</evidence>
<dbReference type="Proteomes" id="UP001202961">
    <property type="component" value="Unassembled WGS sequence"/>
</dbReference>
<dbReference type="EMBL" id="JAMQBK010000042">
    <property type="protein sequence ID" value="MCM2372173.1"/>
    <property type="molecule type" value="Genomic_DNA"/>
</dbReference>
<evidence type="ECO:0000256" key="6">
    <source>
        <dbReference type="ARBA" id="ARBA00022989"/>
    </source>
</evidence>
<feature type="region of interest" description="Disordered" evidence="9">
    <location>
        <begin position="444"/>
        <end position="478"/>
    </location>
</feature>
<feature type="transmembrane region" description="Helical" evidence="10">
    <location>
        <begin position="182"/>
        <end position="206"/>
    </location>
</feature>
<dbReference type="PANTHER" id="PTHR30477">
    <property type="entry name" value="ABC-TRANSPORTER METAL-BINDING PROTEIN"/>
    <property type="match status" value="1"/>
</dbReference>
<gene>
    <name evidence="12" type="ORF">NB063_16325</name>
</gene>
<keyword evidence="5 8" id="KW-0812">Transmembrane</keyword>
<comment type="caution">
    <text evidence="12">The sequence shown here is derived from an EMBL/GenBank/DDBJ whole genome shotgun (WGS) entry which is preliminary data.</text>
</comment>
<dbReference type="Pfam" id="PF00950">
    <property type="entry name" value="ABC-3"/>
    <property type="match status" value="1"/>
</dbReference>
<evidence type="ECO:0000256" key="5">
    <source>
        <dbReference type="ARBA" id="ARBA00022692"/>
    </source>
</evidence>
<dbReference type="InterPro" id="IPR036421">
    <property type="entry name" value="Fe_dep_repressor_sf"/>
</dbReference>
<evidence type="ECO:0000256" key="8">
    <source>
        <dbReference type="RuleBase" id="RU003943"/>
    </source>
</evidence>
<keyword evidence="13" id="KW-1185">Reference proteome</keyword>
<evidence type="ECO:0000313" key="13">
    <source>
        <dbReference type="Proteomes" id="UP001202961"/>
    </source>
</evidence>
<dbReference type="InterPro" id="IPR037294">
    <property type="entry name" value="ABC_BtuC-like"/>
</dbReference>
<feature type="transmembrane region" description="Helical" evidence="10">
    <location>
        <begin position="39"/>
        <end position="59"/>
    </location>
</feature>
<feature type="transmembrane region" description="Helical" evidence="10">
    <location>
        <begin position="212"/>
        <end position="231"/>
    </location>
</feature>
<dbReference type="InterPro" id="IPR001367">
    <property type="entry name" value="Fe_dep_repressor"/>
</dbReference>